<dbReference type="SUPFAM" id="SSF53474">
    <property type="entry name" value="alpha/beta-Hydrolases"/>
    <property type="match status" value="1"/>
</dbReference>
<dbReference type="EMBL" id="QGDO01000001">
    <property type="protein sequence ID" value="PWJ44875.1"/>
    <property type="molecule type" value="Genomic_DNA"/>
</dbReference>
<reference evidence="1 2" key="1">
    <citation type="submission" date="2018-03" db="EMBL/GenBank/DDBJ databases">
        <title>Genomic Encyclopedia of Archaeal and Bacterial Type Strains, Phase II (KMG-II): from individual species to whole genera.</title>
        <authorList>
            <person name="Goeker M."/>
        </authorList>
    </citation>
    <scope>NUCLEOTIDE SEQUENCE [LARGE SCALE GENOMIC DNA]</scope>
    <source>
        <strain evidence="1 2">DSM 28229</strain>
    </source>
</reference>
<accession>A0A315ZGZ3</accession>
<comment type="caution">
    <text evidence="1">The sequence shown here is derived from an EMBL/GenBank/DDBJ whole genome shotgun (WGS) entry which is preliminary data.</text>
</comment>
<dbReference type="Proteomes" id="UP000245535">
    <property type="component" value="Unassembled WGS sequence"/>
</dbReference>
<keyword evidence="2" id="KW-1185">Reference proteome</keyword>
<dbReference type="OrthoDB" id="7688089at2"/>
<dbReference type="RefSeq" id="WP_109616342.1">
    <property type="nucleotide sequence ID" value="NZ_QGDO01000001.1"/>
</dbReference>
<dbReference type="AlphaFoldDB" id="A0A315ZGZ3"/>
<protein>
    <submittedName>
        <fullName evidence="1">Biotin synthesis protein BioG</fullName>
    </submittedName>
</protein>
<name>A0A315ZGZ3_SEDFL</name>
<evidence type="ECO:0000313" key="2">
    <source>
        <dbReference type="Proteomes" id="UP000245535"/>
    </source>
</evidence>
<dbReference type="Pfam" id="PF04301">
    <property type="entry name" value="BioG"/>
    <property type="match status" value="1"/>
</dbReference>
<evidence type="ECO:0000313" key="1">
    <source>
        <dbReference type="EMBL" id="PWJ44875.1"/>
    </source>
</evidence>
<sequence length="234" mass="28234">MKLHWINKASNTHLLVFFSGWGLDEKPFQPITSESVDVLMVYDYRELDQVEELYEILNTYEEKTLLAWSMGVWHGSYLLQELQEQFPVRIALNGTPYPVHDQWGIPPLFFQRTIEVFDEETRGKFFKRMCGDRATMMKFVNYPPERDLQEQRDELIYIWQRTKENPPVRDFYTHSITCDRDFIFPYQSQTEYWDLANKTFSRDIEGSHFPFYRWNTWDEMIVSLQEDITQFNAS</sequence>
<proteinExistence type="predicted"/>
<organism evidence="1 2">
    <name type="scientific">Sediminitomix flava</name>
    <dbReference type="NCBI Taxonomy" id="379075"/>
    <lineage>
        <taxon>Bacteria</taxon>
        <taxon>Pseudomonadati</taxon>
        <taxon>Bacteroidota</taxon>
        <taxon>Cytophagia</taxon>
        <taxon>Cytophagales</taxon>
        <taxon>Flammeovirgaceae</taxon>
        <taxon>Sediminitomix</taxon>
    </lineage>
</organism>
<dbReference type="InterPro" id="IPR029058">
    <property type="entry name" value="AB_hydrolase_fold"/>
</dbReference>
<dbReference type="InterPro" id="IPR007398">
    <property type="entry name" value="BioG"/>
</dbReference>
<gene>
    <name evidence="1" type="ORF">BC781_1011264</name>
</gene>